<accession>A0AAV2ZLK5</accession>
<reference evidence="2" key="1">
    <citation type="submission" date="2022-11" db="EMBL/GenBank/DDBJ databases">
        <authorList>
            <person name="Morgan W.R."/>
            <person name="Tartar A."/>
        </authorList>
    </citation>
    <scope>NUCLEOTIDE SEQUENCE</scope>
    <source>
        <strain evidence="2">ARSEF 373</strain>
    </source>
</reference>
<sequence>MLSQLQARLGMAVRKTSTLLQRIPLVNAVAMPKLLFVSQHVWPTADITRTAQEFLHHFIWAGDFAPTSRRSTIRNWLHARRPKEGSTTHYCATNSLHKQLPWLHDKNAFARSPARSNPTAAQRSNCNWKGASKAWARKYFENTTDNSAPWTNNTPSTTPLKQQTTDTDLPTTGRTVRSAWTTRNENLHWTASLPSKKSSTVLSIAAGLTRSI</sequence>
<dbReference type="EMBL" id="DAKRPA010000002">
    <property type="protein sequence ID" value="DBA05194.1"/>
    <property type="molecule type" value="Genomic_DNA"/>
</dbReference>
<dbReference type="Proteomes" id="UP001146120">
    <property type="component" value="Unassembled WGS sequence"/>
</dbReference>
<feature type="compositionally biased region" description="Low complexity" evidence="1">
    <location>
        <begin position="164"/>
        <end position="173"/>
    </location>
</feature>
<keyword evidence="3" id="KW-1185">Reference proteome</keyword>
<feature type="compositionally biased region" description="Polar residues" evidence="1">
    <location>
        <begin position="144"/>
        <end position="163"/>
    </location>
</feature>
<evidence type="ECO:0000256" key="1">
    <source>
        <dbReference type="SAM" id="MobiDB-lite"/>
    </source>
</evidence>
<feature type="region of interest" description="Disordered" evidence="1">
    <location>
        <begin position="144"/>
        <end position="173"/>
    </location>
</feature>
<dbReference type="AlphaFoldDB" id="A0AAV2ZLK5"/>
<evidence type="ECO:0000313" key="3">
    <source>
        <dbReference type="Proteomes" id="UP001146120"/>
    </source>
</evidence>
<evidence type="ECO:0000313" key="2">
    <source>
        <dbReference type="EMBL" id="DBA05194.1"/>
    </source>
</evidence>
<proteinExistence type="predicted"/>
<gene>
    <name evidence="2" type="ORF">N0F65_005044</name>
</gene>
<reference evidence="2" key="2">
    <citation type="journal article" date="2023" name="Microbiol Resour">
        <title>Decontamination and Annotation of the Draft Genome Sequence of the Oomycete Lagenidium giganteum ARSEF 373.</title>
        <authorList>
            <person name="Morgan W.R."/>
            <person name="Tartar A."/>
        </authorList>
    </citation>
    <scope>NUCLEOTIDE SEQUENCE</scope>
    <source>
        <strain evidence="2">ARSEF 373</strain>
    </source>
</reference>
<comment type="caution">
    <text evidence="2">The sequence shown here is derived from an EMBL/GenBank/DDBJ whole genome shotgun (WGS) entry which is preliminary data.</text>
</comment>
<name>A0AAV2ZLK5_9STRA</name>
<organism evidence="2 3">
    <name type="scientific">Lagenidium giganteum</name>
    <dbReference type="NCBI Taxonomy" id="4803"/>
    <lineage>
        <taxon>Eukaryota</taxon>
        <taxon>Sar</taxon>
        <taxon>Stramenopiles</taxon>
        <taxon>Oomycota</taxon>
        <taxon>Peronosporomycetes</taxon>
        <taxon>Pythiales</taxon>
        <taxon>Pythiaceae</taxon>
    </lineage>
</organism>
<protein>
    <submittedName>
        <fullName evidence="2">Uncharacterized protein</fullName>
    </submittedName>
</protein>